<accession>A0A2P2QGJ7</accession>
<reference evidence="1" key="1">
    <citation type="submission" date="2018-02" db="EMBL/GenBank/DDBJ databases">
        <title>Rhizophora mucronata_Transcriptome.</title>
        <authorList>
            <person name="Meera S.P."/>
            <person name="Sreeshan A."/>
            <person name="Augustine A."/>
        </authorList>
    </citation>
    <scope>NUCLEOTIDE SEQUENCE</scope>
    <source>
        <tissue evidence="1">Leaf</tissue>
    </source>
</reference>
<dbReference type="EMBL" id="GGEC01085572">
    <property type="protein sequence ID" value="MBX66056.1"/>
    <property type="molecule type" value="Transcribed_RNA"/>
</dbReference>
<proteinExistence type="predicted"/>
<name>A0A2P2QGJ7_RHIMU</name>
<protein>
    <submittedName>
        <fullName evidence="1">Uncharacterized protein</fullName>
    </submittedName>
</protein>
<evidence type="ECO:0000313" key="1">
    <source>
        <dbReference type="EMBL" id="MBX66056.1"/>
    </source>
</evidence>
<organism evidence="1">
    <name type="scientific">Rhizophora mucronata</name>
    <name type="common">Asiatic mangrove</name>
    <dbReference type="NCBI Taxonomy" id="61149"/>
    <lineage>
        <taxon>Eukaryota</taxon>
        <taxon>Viridiplantae</taxon>
        <taxon>Streptophyta</taxon>
        <taxon>Embryophyta</taxon>
        <taxon>Tracheophyta</taxon>
        <taxon>Spermatophyta</taxon>
        <taxon>Magnoliopsida</taxon>
        <taxon>eudicotyledons</taxon>
        <taxon>Gunneridae</taxon>
        <taxon>Pentapetalae</taxon>
        <taxon>rosids</taxon>
        <taxon>fabids</taxon>
        <taxon>Malpighiales</taxon>
        <taxon>Rhizophoraceae</taxon>
        <taxon>Rhizophora</taxon>
    </lineage>
</organism>
<dbReference type="AlphaFoldDB" id="A0A2P2QGJ7"/>
<sequence>MTSYMIIQLFTITLLLHRVAQRISISG</sequence>